<protein>
    <submittedName>
        <fullName evidence="1">Adhesin</fullName>
    </submittedName>
</protein>
<sequence>MVKGQDRYTLMTTYGGAVQQQLGGGYGYYRVSQKTPPQTISGVVSKNAGYKPGQYTVELTGFFSLN</sequence>
<organism evidence="1 2">
    <name type="scientific">Shigella sonnei</name>
    <dbReference type="NCBI Taxonomy" id="624"/>
    <lineage>
        <taxon>Bacteria</taxon>
        <taxon>Pseudomonadati</taxon>
        <taxon>Pseudomonadota</taxon>
        <taxon>Gammaproteobacteria</taxon>
        <taxon>Enterobacterales</taxon>
        <taxon>Enterobacteriaceae</taxon>
        <taxon>Shigella</taxon>
    </lineage>
</organism>
<name>A0A8B3KJ37_SHISO</name>
<evidence type="ECO:0000313" key="2">
    <source>
        <dbReference type="Proteomes" id="UP000267101"/>
    </source>
</evidence>
<comment type="caution">
    <text evidence="1">The sequence shown here is derived from an EMBL/GenBank/DDBJ whole genome shotgun (WGS) entry which is preliminary data.</text>
</comment>
<proteinExistence type="predicted"/>
<dbReference type="EMBL" id="RXYT01000049">
    <property type="protein sequence ID" value="RTY52080.1"/>
    <property type="molecule type" value="Genomic_DNA"/>
</dbReference>
<accession>A0A8B3KJ37</accession>
<dbReference type="Proteomes" id="UP000267101">
    <property type="component" value="Unassembled WGS sequence"/>
</dbReference>
<reference evidence="1 2" key="1">
    <citation type="submission" date="2018-12" db="EMBL/GenBank/DDBJ databases">
        <title>Na.</title>
        <authorList>
            <person name="Fouts D.E."/>
            <person name="Sutton G."/>
            <person name="Singh I."/>
            <person name="Nguyen K."/>
        </authorList>
    </citation>
    <scope>NUCLEOTIDE SEQUENCE [LARGE SCALE GENOMIC DNA]</scope>
    <source>
        <strain evidence="1 2">AP274</strain>
    </source>
</reference>
<gene>
    <name evidence="1" type="ORF">EKS37_06880</name>
</gene>
<dbReference type="AlphaFoldDB" id="A0A8B3KJ37"/>
<evidence type="ECO:0000313" key="1">
    <source>
        <dbReference type="EMBL" id="RTY52080.1"/>
    </source>
</evidence>